<feature type="compositionally biased region" description="Acidic residues" evidence="1">
    <location>
        <begin position="114"/>
        <end position="124"/>
    </location>
</feature>
<name>A0A9P7DRK7_9AGAM</name>
<dbReference type="OrthoDB" id="5584477at2759"/>
<dbReference type="AlphaFoldDB" id="A0A9P7DRK7"/>
<evidence type="ECO:0000313" key="4">
    <source>
        <dbReference type="Proteomes" id="UP000719766"/>
    </source>
</evidence>
<protein>
    <recommendedName>
        <fullName evidence="2">Fungal-type protein kinase domain-containing protein</fullName>
    </recommendedName>
</protein>
<gene>
    <name evidence="3" type="ORF">HD556DRAFT_1438365</name>
</gene>
<dbReference type="Proteomes" id="UP000719766">
    <property type="component" value="Unassembled WGS sequence"/>
</dbReference>
<evidence type="ECO:0000259" key="2">
    <source>
        <dbReference type="Pfam" id="PF17667"/>
    </source>
</evidence>
<dbReference type="InterPro" id="IPR040976">
    <property type="entry name" value="Pkinase_fungal"/>
</dbReference>
<accession>A0A9P7DRK7</accession>
<comment type="caution">
    <text evidence="3">The sequence shown here is derived from an EMBL/GenBank/DDBJ whole genome shotgun (WGS) entry which is preliminary data.</text>
</comment>
<feature type="compositionally biased region" description="Polar residues" evidence="1">
    <location>
        <begin position="132"/>
        <end position="141"/>
    </location>
</feature>
<dbReference type="EMBL" id="JABBWE010000007">
    <property type="protein sequence ID" value="KAG1801324.1"/>
    <property type="molecule type" value="Genomic_DNA"/>
</dbReference>
<organism evidence="3 4">
    <name type="scientific">Suillus plorans</name>
    <dbReference type="NCBI Taxonomy" id="116603"/>
    <lineage>
        <taxon>Eukaryota</taxon>
        <taxon>Fungi</taxon>
        <taxon>Dikarya</taxon>
        <taxon>Basidiomycota</taxon>
        <taxon>Agaricomycotina</taxon>
        <taxon>Agaricomycetes</taxon>
        <taxon>Agaricomycetidae</taxon>
        <taxon>Boletales</taxon>
        <taxon>Suillineae</taxon>
        <taxon>Suillaceae</taxon>
        <taxon>Suillus</taxon>
    </lineage>
</organism>
<keyword evidence="4" id="KW-1185">Reference proteome</keyword>
<dbReference type="RefSeq" id="XP_041164790.1">
    <property type="nucleotide sequence ID" value="XM_041305836.1"/>
</dbReference>
<reference evidence="3" key="1">
    <citation type="journal article" date="2020" name="New Phytol.">
        <title>Comparative genomics reveals dynamic genome evolution in host specialist ectomycorrhizal fungi.</title>
        <authorList>
            <person name="Lofgren L.A."/>
            <person name="Nguyen N.H."/>
            <person name="Vilgalys R."/>
            <person name="Ruytinx J."/>
            <person name="Liao H.L."/>
            <person name="Branco S."/>
            <person name="Kuo A."/>
            <person name="LaButti K."/>
            <person name="Lipzen A."/>
            <person name="Andreopoulos W."/>
            <person name="Pangilinan J."/>
            <person name="Riley R."/>
            <person name="Hundley H."/>
            <person name="Na H."/>
            <person name="Barry K."/>
            <person name="Grigoriev I.V."/>
            <person name="Stajich J.E."/>
            <person name="Kennedy P.G."/>
        </authorList>
    </citation>
    <scope>NUCLEOTIDE SEQUENCE</scope>
    <source>
        <strain evidence="3">S12</strain>
    </source>
</reference>
<evidence type="ECO:0000256" key="1">
    <source>
        <dbReference type="SAM" id="MobiDB-lite"/>
    </source>
</evidence>
<feature type="domain" description="Fungal-type protein kinase" evidence="2">
    <location>
        <begin position="187"/>
        <end position="293"/>
    </location>
</feature>
<feature type="region of interest" description="Disordered" evidence="1">
    <location>
        <begin position="109"/>
        <end position="141"/>
    </location>
</feature>
<proteinExistence type="predicted"/>
<dbReference type="GeneID" id="64599600"/>
<sequence>MSAPCVSDVPMMDKLTDLELNHLIVEEEEPGDSTQSLGYLLSQIFRTFTIEVPDATELQVLLHKIHYRDTRLHVKFAHLDEQSMVPLYDEASRRWNWALPRSHRKTGINKLPELEEIGDGEEDSGANKESENTTSSDTSQKPQTLEDIFSSFFNAMCGAVAQKNSRNSTCPVKDDKVLRKPDLALLDDVEACWDTIKAVCELTSQPYTPSSTIGKTLDNKAYLLLRPQPWRWFVLPFSLTNEYHKLRVHMYDHACGIVTCPVHINKAPNRYLHILSSVIFGHLECIGYDPSISIFTKTLCPAQLETPILPPFY</sequence>
<evidence type="ECO:0000313" key="3">
    <source>
        <dbReference type="EMBL" id="KAG1801324.1"/>
    </source>
</evidence>
<dbReference type="Pfam" id="PF17667">
    <property type="entry name" value="Pkinase_fungal"/>
    <property type="match status" value="1"/>
</dbReference>